<feature type="region of interest" description="Disordered" evidence="1">
    <location>
        <begin position="1"/>
        <end position="27"/>
    </location>
</feature>
<accession>A0A6J4J5X2</accession>
<protein>
    <submittedName>
        <fullName evidence="2">Mobile element protein</fullName>
    </submittedName>
</protein>
<dbReference type="EMBL" id="CADCTG010000233">
    <property type="protein sequence ID" value="CAA9269734.1"/>
    <property type="molecule type" value="Genomic_DNA"/>
</dbReference>
<evidence type="ECO:0000256" key="1">
    <source>
        <dbReference type="SAM" id="MobiDB-lite"/>
    </source>
</evidence>
<proteinExistence type="predicted"/>
<feature type="non-terminal residue" evidence="2">
    <location>
        <position position="40"/>
    </location>
</feature>
<organism evidence="2">
    <name type="scientific">uncultured Acetobacteraceae bacterium</name>
    <dbReference type="NCBI Taxonomy" id="169975"/>
    <lineage>
        <taxon>Bacteria</taxon>
        <taxon>Pseudomonadati</taxon>
        <taxon>Pseudomonadota</taxon>
        <taxon>Alphaproteobacteria</taxon>
        <taxon>Acetobacterales</taxon>
        <taxon>Acetobacteraceae</taxon>
        <taxon>environmental samples</taxon>
    </lineage>
</organism>
<gene>
    <name evidence="2" type="ORF">AVDCRST_MAG08-3127</name>
</gene>
<name>A0A6J4J5X2_9PROT</name>
<feature type="compositionally biased region" description="Low complexity" evidence="1">
    <location>
        <begin position="1"/>
        <end position="19"/>
    </location>
</feature>
<sequence length="40" mass="4460">CPSSCPRTRPSSRRCATSSGSTSPRQTARWCCAWTRSERV</sequence>
<dbReference type="AlphaFoldDB" id="A0A6J4J5X2"/>
<evidence type="ECO:0000313" key="2">
    <source>
        <dbReference type="EMBL" id="CAA9269734.1"/>
    </source>
</evidence>
<reference evidence="2" key="1">
    <citation type="submission" date="2020-02" db="EMBL/GenBank/DDBJ databases">
        <authorList>
            <person name="Meier V. D."/>
        </authorList>
    </citation>
    <scope>NUCLEOTIDE SEQUENCE</scope>
    <source>
        <strain evidence="2">AVDCRST_MAG08</strain>
    </source>
</reference>
<feature type="non-terminal residue" evidence="2">
    <location>
        <position position="1"/>
    </location>
</feature>